<evidence type="ECO:0000313" key="13">
    <source>
        <dbReference type="Proteomes" id="UP000317180"/>
    </source>
</evidence>
<evidence type="ECO:0000256" key="3">
    <source>
        <dbReference type="ARBA" id="ARBA00022618"/>
    </source>
</evidence>
<dbReference type="Pfam" id="PF08478">
    <property type="entry name" value="POTRA_1"/>
    <property type="match status" value="1"/>
</dbReference>
<dbReference type="GO" id="GO:0005886">
    <property type="term" value="C:plasma membrane"/>
    <property type="evidence" value="ECO:0007669"/>
    <property type="project" value="UniProtKB-SubCell"/>
</dbReference>
<dbReference type="OrthoDB" id="1819027at2"/>
<evidence type="ECO:0000256" key="2">
    <source>
        <dbReference type="ARBA" id="ARBA00022475"/>
    </source>
</evidence>
<dbReference type="GO" id="GO:0032153">
    <property type="term" value="C:cell division site"/>
    <property type="evidence" value="ECO:0007669"/>
    <property type="project" value="UniProtKB-UniRule"/>
</dbReference>
<evidence type="ECO:0000259" key="9">
    <source>
        <dbReference type="PROSITE" id="PS51779"/>
    </source>
</evidence>
<dbReference type="InterPro" id="IPR034746">
    <property type="entry name" value="POTRA"/>
</dbReference>
<dbReference type="InterPro" id="IPR026580">
    <property type="entry name" value="DivIB"/>
</dbReference>
<dbReference type="EMBL" id="BJOD01000020">
    <property type="protein sequence ID" value="GED26082.1"/>
    <property type="molecule type" value="Genomic_DNA"/>
</dbReference>
<reference evidence="10 13" key="2">
    <citation type="submission" date="2019-06" db="EMBL/GenBank/DDBJ databases">
        <title>Whole genome shotgun sequence of Brevibacillus agri NBRC 15538.</title>
        <authorList>
            <person name="Hosoyama A."/>
            <person name="Uohara A."/>
            <person name="Ohji S."/>
            <person name="Ichikawa N."/>
        </authorList>
    </citation>
    <scope>NUCLEOTIDE SEQUENCE [LARGE SCALE GENOMIC DNA]</scope>
    <source>
        <strain evidence="10 13">NBRC 15538</strain>
    </source>
</reference>
<dbReference type="Gene3D" id="3.40.50.10960">
    <property type="match status" value="1"/>
</dbReference>
<evidence type="ECO:0000256" key="4">
    <source>
        <dbReference type="ARBA" id="ARBA00022692"/>
    </source>
</evidence>
<keyword evidence="13" id="KW-1185">Reference proteome</keyword>
<name>A0A3M8AWR8_9BACL</name>
<evidence type="ECO:0000313" key="12">
    <source>
        <dbReference type="Proteomes" id="UP000276178"/>
    </source>
</evidence>
<dbReference type="RefSeq" id="WP_005832973.1">
    <property type="nucleotide sequence ID" value="NZ_BJOD01000020.1"/>
</dbReference>
<organism evidence="11 12">
    <name type="scientific">Brevibacillus agri</name>
    <dbReference type="NCBI Taxonomy" id="51101"/>
    <lineage>
        <taxon>Bacteria</taxon>
        <taxon>Bacillati</taxon>
        <taxon>Bacillota</taxon>
        <taxon>Bacilli</taxon>
        <taxon>Bacillales</taxon>
        <taxon>Paenibacillaceae</taxon>
        <taxon>Brevibacillus</taxon>
    </lineage>
</organism>
<dbReference type="InterPro" id="IPR050487">
    <property type="entry name" value="FtsQ_DivIB"/>
</dbReference>
<dbReference type="PROSITE" id="PS51779">
    <property type="entry name" value="POTRA"/>
    <property type="match status" value="1"/>
</dbReference>
<dbReference type="InterPro" id="IPR013685">
    <property type="entry name" value="POTRA_FtsQ_type"/>
</dbReference>
<evidence type="ECO:0000256" key="8">
    <source>
        <dbReference type="HAMAP-Rule" id="MF_00912"/>
    </source>
</evidence>
<feature type="domain" description="POTRA" evidence="9">
    <location>
        <begin position="46"/>
        <end position="114"/>
    </location>
</feature>
<keyword evidence="7 8" id="KW-0131">Cell cycle</keyword>
<comment type="function">
    <text evidence="8">Cell division protein that may be involved in stabilizing or promoting the assembly of the division complex.</text>
</comment>
<dbReference type="Gene3D" id="3.10.20.310">
    <property type="entry name" value="membrane protein fhac"/>
    <property type="match status" value="1"/>
</dbReference>
<keyword evidence="5 8" id="KW-1133">Transmembrane helix</keyword>
<dbReference type="Pfam" id="PF03799">
    <property type="entry name" value="FtsQ_DivIB_C"/>
    <property type="match status" value="1"/>
</dbReference>
<accession>A0A3M8AWR8</accession>
<dbReference type="GeneID" id="82810997"/>
<dbReference type="Proteomes" id="UP000276178">
    <property type="component" value="Unassembled WGS sequence"/>
</dbReference>
<dbReference type="PANTHER" id="PTHR37820:SF1">
    <property type="entry name" value="CELL DIVISION PROTEIN FTSQ"/>
    <property type="match status" value="1"/>
</dbReference>
<keyword evidence="2 8" id="KW-1003">Cell membrane</keyword>
<dbReference type="PANTHER" id="PTHR37820">
    <property type="entry name" value="CELL DIVISION PROTEIN DIVIB"/>
    <property type="match status" value="1"/>
</dbReference>
<reference evidence="11 12" key="1">
    <citation type="submission" date="2018-10" db="EMBL/GenBank/DDBJ databases">
        <title>Phylogenomics of Brevibacillus.</title>
        <authorList>
            <person name="Dunlap C."/>
        </authorList>
    </citation>
    <scope>NUCLEOTIDE SEQUENCE [LARGE SCALE GENOMIC DNA]</scope>
    <source>
        <strain evidence="11 12">NRRL NRS 1219</strain>
    </source>
</reference>
<comment type="caution">
    <text evidence="11">The sequence shown here is derived from an EMBL/GenBank/DDBJ whole genome shotgun (WGS) entry which is preliminary data.</text>
</comment>
<proteinExistence type="inferred from homology"/>
<dbReference type="AlphaFoldDB" id="A0A3M8AWR8"/>
<keyword evidence="6 8" id="KW-0472">Membrane</keyword>
<gene>
    <name evidence="8" type="primary">divIB</name>
    <name evidence="10" type="synonym">ftsQ</name>
    <name evidence="10" type="ORF">BAG01nite_21840</name>
    <name evidence="11" type="ORF">EB820_11935</name>
</gene>
<evidence type="ECO:0000256" key="1">
    <source>
        <dbReference type="ARBA" id="ARBA00004370"/>
    </source>
</evidence>
<comment type="similarity">
    <text evidence="8">Belongs to the FtsQ/DivIB family. DivIB subfamily.</text>
</comment>
<sequence>MAVFEERIPQVKQQRPRRKGNRKLVFLLVLFFLTVLIIVFIRSPYSKVQEIQVIGNDIYPAEQIVQQSGLARDMQFLNVWESSVQSNLQPLEGIKSVTVSRSFPGVIRLHVTELKRVAFWNGQDGSRYPLLENGKVLKQVNFADRVVDRPLISSWTAPELLPNLAKALSRLTPNVLAEISDITLTPTVYDKQRVTLYMRDGNEVRSVVYKLDKMLNWYPAIVAELPAGTKGVLSMFEQPWFVPYGAAGSDGVPLTDNQQQTEKPQ</sequence>
<dbReference type="Proteomes" id="UP000317180">
    <property type="component" value="Unassembled WGS sequence"/>
</dbReference>
<evidence type="ECO:0000256" key="5">
    <source>
        <dbReference type="ARBA" id="ARBA00022989"/>
    </source>
</evidence>
<evidence type="ECO:0000256" key="7">
    <source>
        <dbReference type="ARBA" id="ARBA00023306"/>
    </source>
</evidence>
<evidence type="ECO:0000313" key="10">
    <source>
        <dbReference type="EMBL" id="GED26082.1"/>
    </source>
</evidence>
<dbReference type="HAMAP" id="MF_00912">
    <property type="entry name" value="DivIB"/>
    <property type="match status" value="1"/>
</dbReference>
<keyword evidence="4 8" id="KW-0812">Transmembrane</keyword>
<dbReference type="GO" id="GO:0043093">
    <property type="term" value="P:FtsZ-dependent cytokinesis"/>
    <property type="evidence" value="ECO:0007669"/>
    <property type="project" value="UniProtKB-UniRule"/>
</dbReference>
<dbReference type="EMBL" id="RHHN01000036">
    <property type="protein sequence ID" value="RNB55127.1"/>
    <property type="molecule type" value="Genomic_DNA"/>
</dbReference>
<evidence type="ECO:0000313" key="11">
    <source>
        <dbReference type="EMBL" id="RNB55127.1"/>
    </source>
</evidence>
<evidence type="ECO:0000256" key="6">
    <source>
        <dbReference type="ARBA" id="ARBA00023136"/>
    </source>
</evidence>
<keyword evidence="3 8" id="KW-0132">Cell division</keyword>
<dbReference type="InterPro" id="IPR005548">
    <property type="entry name" value="Cell_div_FtsQ/DivIB_C"/>
</dbReference>
<comment type="subcellular location">
    <subcellularLocation>
        <location evidence="8">Cell membrane</location>
        <topology evidence="8">Single-pass type II membrane protein</topology>
    </subcellularLocation>
    <subcellularLocation>
        <location evidence="1">Membrane</location>
    </subcellularLocation>
    <text evidence="8">Localizes to the division septum.</text>
</comment>
<protein>
    <recommendedName>
        <fullName evidence="8">Cell division protein DivIB</fullName>
    </recommendedName>
</protein>